<dbReference type="Pfam" id="PF13707">
    <property type="entry name" value="RloB"/>
    <property type="match status" value="1"/>
</dbReference>
<dbReference type="EMBL" id="JBHULV010000046">
    <property type="protein sequence ID" value="MFD2732682.1"/>
    <property type="molecule type" value="Genomic_DNA"/>
</dbReference>
<protein>
    <submittedName>
        <fullName evidence="1">RloB family protein</fullName>
    </submittedName>
</protein>
<evidence type="ECO:0000313" key="2">
    <source>
        <dbReference type="Proteomes" id="UP001597546"/>
    </source>
</evidence>
<name>A0ABW5TTV1_9SPHI</name>
<comment type="caution">
    <text evidence="1">The sequence shown here is derived from an EMBL/GenBank/DDBJ whole genome shotgun (WGS) entry which is preliminary data.</text>
</comment>
<dbReference type="RefSeq" id="WP_379040380.1">
    <property type="nucleotide sequence ID" value="NZ_JBHSKW010000003.1"/>
</dbReference>
<dbReference type="InterPro" id="IPR025591">
    <property type="entry name" value="RloB"/>
</dbReference>
<accession>A0ABW5TTV1</accession>
<evidence type="ECO:0000313" key="1">
    <source>
        <dbReference type="EMBL" id="MFD2732682.1"/>
    </source>
</evidence>
<proteinExistence type="predicted"/>
<dbReference type="Proteomes" id="UP001597546">
    <property type="component" value="Unassembled WGS sequence"/>
</dbReference>
<sequence length="232" mass="27212">MAISQSKEARYEAYLRSIAFVNNTAYVEEKIEQKKKFLIICEGKNTEPCYFEGFPVPSKSVIIERGCNTKNKLVDFAIKKSQEEENKDREVWCVFDYDIKPDEAATQPQDFNSSIDKAEQNGLKVAWSNDAFELWFVLHYQELESNITREELYDILKVKWQLVSFHNTAKTIEYCKGHYDRHNDFNGASQELAIRRAKKLHKQFGVDKNYAKHCPCTTVYQLVEELNRNKKK</sequence>
<keyword evidence="2" id="KW-1185">Reference proteome</keyword>
<reference evidence="2" key="1">
    <citation type="journal article" date="2019" name="Int. J. Syst. Evol. Microbiol.">
        <title>The Global Catalogue of Microorganisms (GCM) 10K type strain sequencing project: providing services to taxonomists for standard genome sequencing and annotation.</title>
        <authorList>
            <consortium name="The Broad Institute Genomics Platform"/>
            <consortium name="The Broad Institute Genome Sequencing Center for Infectious Disease"/>
            <person name="Wu L."/>
            <person name="Ma J."/>
        </authorList>
    </citation>
    <scope>NUCLEOTIDE SEQUENCE [LARGE SCALE GENOMIC DNA]</scope>
    <source>
        <strain evidence="2">KCTC 42456</strain>
    </source>
</reference>
<gene>
    <name evidence="1" type="ORF">ACFSSE_13315</name>
</gene>
<organism evidence="1 2">
    <name type="scientific">Pedobacter alpinus</name>
    <dbReference type="NCBI Taxonomy" id="1590643"/>
    <lineage>
        <taxon>Bacteria</taxon>
        <taxon>Pseudomonadati</taxon>
        <taxon>Bacteroidota</taxon>
        <taxon>Sphingobacteriia</taxon>
        <taxon>Sphingobacteriales</taxon>
        <taxon>Sphingobacteriaceae</taxon>
        <taxon>Pedobacter</taxon>
    </lineage>
</organism>